<evidence type="ECO:0000259" key="1">
    <source>
        <dbReference type="Pfam" id="PF08241"/>
    </source>
</evidence>
<organism evidence="2 3">
    <name type="scientific">Candidatus Defluviicoccus seviourii</name>
    <dbReference type="NCBI Taxonomy" id="2565273"/>
    <lineage>
        <taxon>Bacteria</taxon>
        <taxon>Pseudomonadati</taxon>
        <taxon>Pseudomonadota</taxon>
        <taxon>Alphaproteobacteria</taxon>
        <taxon>Rhodospirillales</taxon>
        <taxon>Rhodospirillaceae</taxon>
        <taxon>Defluviicoccus</taxon>
    </lineage>
</organism>
<keyword evidence="2" id="KW-0808">Transferase</keyword>
<dbReference type="EMBL" id="UXAT02000013">
    <property type="protein sequence ID" value="VUX46358.1"/>
    <property type="molecule type" value="Genomic_DNA"/>
</dbReference>
<evidence type="ECO:0000313" key="3">
    <source>
        <dbReference type="Proteomes" id="UP000326641"/>
    </source>
</evidence>
<dbReference type="InterPro" id="IPR029063">
    <property type="entry name" value="SAM-dependent_MTases_sf"/>
</dbReference>
<proteinExistence type="predicted"/>
<dbReference type="InterPro" id="IPR013216">
    <property type="entry name" value="Methyltransf_11"/>
</dbReference>
<name>A0A564WEG0_9PROT</name>
<dbReference type="GO" id="GO:0032259">
    <property type="term" value="P:methylation"/>
    <property type="evidence" value="ECO:0007669"/>
    <property type="project" value="UniProtKB-KW"/>
</dbReference>
<protein>
    <submittedName>
        <fullName evidence="2">Methyltransferase domain-containing protein</fullName>
    </submittedName>
</protein>
<dbReference type="AlphaFoldDB" id="A0A564WEG0"/>
<dbReference type="Gene3D" id="3.40.50.150">
    <property type="entry name" value="Vaccinia Virus protein VP39"/>
    <property type="match status" value="1"/>
</dbReference>
<dbReference type="GO" id="GO:0008757">
    <property type="term" value="F:S-adenosylmethionine-dependent methyltransferase activity"/>
    <property type="evidence" value="ECO:0007669"/>
    <property type="project" value="InterPro"/>
</dbReference>
<dbReference type="Pfam" id="PF08241">
    <property type="entry name" value="Methyltransf_11"/>
    <property type="match status" value="1"/>
</dbReference>
<accession>A0A564WEG0</accession>
<feature type="domain" description="Methyltransferase type 11" evidence="1">
    <location>
        <begin position="60"/>
        <end position="108"/>
    </location>
</feature>
<comment type="caution">
    <text evidence="2">The sequence shown here is derived from an EMBL/GenBank/DDBJ whole genome shotgun (WGS) entry which is preliminary data.</text>
</comment>
<reference evidence="2" key="1">
    <citation type="submission" date="2018-11" db="EMBL/GenBank/DDBJ databases">
        <authorList>
            <person name="Onetto C."/>
        </authorList>
    </citation>
    <scope>NUCLEOTIDE SEQUENCE [LARGE SCALE GENOMIC DNA]</scope>
</reference>
<evidence type="ECO:0000313" key="2">
    <source>
        <dbReference type="EMBL" id="VUX46358.1"/>
    </source>
</evidence>
<keyword evidence="3" id="KW-1185">Reference proteome</keyword>
<dbReference type="SUPFAM" id="SSF53335">
    <property type="entry name" value="S-adenosyl-L-methionine-dependent methyltransferases"/>
    <property type="match status" value="1"/>
</dbReference>
<gene>
    <name evidence="2" type="ORF">DF3PA_200040</name>
</gene>
<sequence length="115" mass="12783">MTRVNIGCGRTPTPGWHNYDNSLSLRIARLPYFAEKALLSVGLLQPSQASYIAFCRENQIKFADATRIIPEPSGSVEVVYSSHMVEHLGREEAQGFFVEALRVLRPGGGYSHRCS</sequence>
<dbReference type="Proteomes" id="UP000326641">
    <property type="component" value="Unassembled WGS sequence"/>
</dbReference>
<keyword evidence="2" id="KW-0489">Methyltransferase</keyword>